<keyword evidence="2" id="KW-1185">Reference proteome</keyword>
<dbReference type="RefSeq" id="WP_130104214.1">
    <property type="nucleotide sequence ID" value="NZ_SDWW01000074.1"/>
</dbReference>
<sequence length="256" mass="27090">MTSLDATAAGLPPALREQWRAISAESVWLRPADWYHPAIDAVVEAALRGTDTSPAAARLGAVRGENGVGIVETIDDFACLFRSLGTLDPPLGPMRALCEGWVAAQDAAPAHTQCLDPETGLPTAEYLRVRLAETYGVAARAGHAPTGTHSLLLVDVAVAELDPWSRIARSAVVGQVLALTYGEGHPMASLGDGTFAILVERNASLGTDIARLRDELVAHADRLAVTSLVRQPPRIWLEALPETHAGALDLLAHVAR</sequence>
<comment type="caution">
    <text evidence="1">The sequence shown here is derived from an EMBL/GenBank/DDBJ whole genome shotgun (WGS) entry which is preliminary data.</text>
</comment>
<reference evidence="1 2" key="1">
    <citation type="submission" date="2019-01" db="EMBL/GenBank/DDBJ databases">
        <title>Novel species of Cellulomonas.</title>
        <authorList>
            <person name="Liu Q."/>
            <person name="Xin Y.-H."/>
        </authorList>
    </citation>
    <scope>NUCLEOTIDE SEQUENCE [LARGE SCALE GENOMIC DNA]</scope>
    <source>
        <strain evidence="1 2">HLT2-17</strain>
    </source>
</reference>
<proteinExistence type="predicted"/>
<dbReference type="Proteomes" id="UP000293764">
    <property type="component" value="Unassembled WGS sequence"/>
</dbReference>
<evidence type="ECO:0000313" key="1">
    <source>
        <dbReference type="EMBL" id="RYV49446.1"/>
    </source>
</evidence>
<evidence type="ECO:0008006" key="3">
    <source>
        <dbReference type="Google" id="ProtNLM"/>
    </source>
</evidence>
<gene>
    <name evidence="1" type="ORF">EUA98_18745</name>
</gene>
<accession>A0A4Q5MV43</accession>
<dbReference type="EMBL" id="SDWW01000074">
    <property type="protein sequence ID" value="RYV49446.1"/>
    <property type="molecule type" value="Genomic_DNA"/>
</dbReference>
<evidence type="ECO:0000313" key="2">
    <source>
        <dbReference type="Proteomes" id="UP000293764"/>
    </source>
</evidence>
<organism evidence="1 2">
    <name type="scientific">Pengzhenrongella frigida</name>
    <dbReference type="NCBI Taxonomy" id="1259133"/>
    <lineage>
        <taxon>Bacteria</taxon>
        <taxon>Bacillati</taxon>
        <taxon>Actinomycetota</taxon>
        <taxon>Actinomycetes</taxon>
        <taxon>Micrococcales</taxon>
        <taxon>Pengzhenrongella</taxon>
    </lineage>
</organism>
<name>A0A4Q5MV43_9MICO</name>
<protein>
    <recommendedName>
        <fullName evidence="3">GGDEF domain-containing protein</fullName>
    </recommendedName>
</protein>
<dbReference type="OrthoDB" id="4936366at2"/>
<dbReference type="AlphaFoldDB" id="A0A4Q5MV43"/>